<dbReference type="PANTHER" id="PTHR32100">
    <property type="entry name" value="OMEGA-6 FATTY ACID DESATURASE, CHLOROPLASTIC"/>
    <property type="match status" value="1"/>
</dbReference>
<protein>
    <submittedName>
        <fullName evidence="3">Delta-12 fatty acid desaturas-like protein</fullName>
    </submittedName>
</protein>
<dbReference type="EMBL" id="ML986590">
    <property type="protein sequence ID" value="KAF2267551.1"/>
    <property type="molecule type" value="Genomic_DNA"/>
</dbReference>
<evidence type="ECO:0000256" key="1">
    <source>
        <dbReference type="SAM" id="Phobius"/>
    </source>
</evidence>
<dbReference type="Proteomes" id="UP000800093">
    <property type="component" value="Unassembled WGS sequence"/>
</dbReference>
<feature type="transmembrane region" description="Helical" evidence="1">
    <location>
        <begin position="46"/>
        <end position="65"/>
    </location>
</feature>
<dbReference type="GO" id="GO:0006629">
    <property type="term" value="P:lipid metabolic process"/>
    <property type="evidence" value="ECO:0007669"/>
    <property type="project" value="InterPro"/>
</dbReference>
<dbReference type="Pfam" id="PF00487">
    <property type="entry name" value="FA_desaturase"/>
    <property type="match status" value="1"/>
</dbReference>
<sequence>MVYTTASGQQDARPYENITNSITIADLKRAIPAHCFQPSYSRSLFYLFRDYFVVAILASSAWLYIPRLPYTIARYIAWIIYGYMQGLVYTGLWVQAHECGHGAFSPSRILNDTIGLLTHSFLLVPYYGWRSTHHRHHLYANNLAKDHNYVPPVLTEYLSARNIETIDELTQDAPFSTLLRLLIHQALGLLIYFLTNMTASRGSYIRAPSNHFLGNSHIYPYSSIFHGSEAPFILLSDIGILTMLYLLWKLTSSIGLSMVAFLYIHPYVWCNHWIVGITYLHHTDPKLPKYSSTSWTFVRGTLATMDRRRGWVGKHFLHNIADYHVVHHLFPRIPHYHTPEATAAIAPLLGTNYHCTDQSFVSSLWASFSQCRWVEADESVASDKQVYWYKPGARTASEKQ</sequence>
<evidence type="ECO:0000313" key="4">
    <source>
        <dbReference type="Proteomes" id="UP000800093"/>
    </source>
</evidence>
<dbReference type="CDD" id="cd03507">
    <property type="entry name" value="Delta12-FADS-like"/>
    <property type="match status" value="1"/>
</dbReference>
<comment type="caution">
    <text evidence="3">The sequence shown here is derived from an EMBL/GenBank/DDBJ whole genome shotgun (WGS) entry which is preliminary data.</text>
</comment>
<dbReference type="AlphaFoldDB" id="A0A9P4N907"/>
<keyword evidence="1" id="KW-0812">Transmembrane</keyword>
<dbReference type="InterPro" id="IPR012171">
    <property type="entry name" value="Fatty_acid_desaturase"/>
</dbReference>
<reference evidence="4" key="1">
    <citation type="journal article" date="2020" name="Stud. Mycol.">
        <title>101 Dothideomycetes genomes: A test case for predicting lifestyles and emergence of pathogens.</title>
        <authorList>
            <person name="Haridas S."/>
            <person name="Albert R."/>
            <person name="Binder M."/>
            <person name="Bloem J."/>
            <person name="LaButti K."/>
            <person name="Salamov A."/>
            <person name="Andreopoulos B."/>
            <person name="Baker S."/>
            <person name="Barry K."/>
            <person name="Bills G."/>
            <person name="Bluhm B."/>
            <person name="Cannon C."/>
            <person name="Castanera R."/>
            <person name="Culley D."/>
            <person name="Daum C."/>
            <person name="Ezra D."/>
            <person name="Gonzalez J."/>
            <person name="Henrissat B."/>
            <person name="Kuo A."/>
            <person name="Liang C."/>
            <person name="Lipzen A."/>
            <person name="Lutzoni F."/>
            <person name="Magnuson J."/>
            <person name="Mondo S."/>
            <person name="Nolan M."/>
            <person name="Ohm R."/>
            <person name="Pangilinan J."/>
            <person name="Park H.-J."/>
            <person name="Ramirez L."/>
            <person name="Alfaro M."/>
            <person name="Sun H."/>
            <person name="Tritt A."/>
            <person name="Yoshinaga Y."/>
            <person name="Zwiers L.-H."/>
            <person name="Turgeon B."/>
            <person name="Goodwin S."/>
            <person name="Spatafora J."/>
            <person name="Crous P."/>
            <person name="Grigoriev I."/>
        </authorList>
    </citation>
    <scope>NUCLEOTIDE SEQUENCE [LARGE SCALE GENOMIC DNA]</scope>
    <source>
        <strain evidence="4">CBS 304.66</strain>
    </source>
</reference>
<keyword evidence="1" id="KW-1133">Transmembrane helix</keyword>
<feature type="transmembrane region" description="Helical" evidence="1">
    <location>
        <begin position="230"/>
        <end position="248"/>
    </location>
</feature>
<name>A0A9P4N907_9PLEO</name>
<proteinExistence type="predicted"/>
<keyword evidence="4" id="KW-1185">Reference proteome</keyword>
<feature type="transmembrane region" description="Helical" evidence="1">
    <location>
        <begin position="72"/>
        <end position="93"/>
    </location>
</feature>
<evidence type="ECO:0000313" key="3">
    <source>
        <dbReference type="EMBL" id="KAF2267551.1"/>
    </source>
</evidence>
<dbReference type="OrthoDB" id="1461976at2759"/>
<feature type="transmembrane region" description="Helical" evidence="1">
    <location>
        <begin position="113"/>
        <end position="129"/>
    </location>
</feature>
<gene>
    <name evidence="3" type="ORF">CC78DRAFT_591910</name>
</gene>
<evidence type="ECO:0000259" key="2">
    <source>
        <dbReference type="Pfam" id="PF00487"/>
    </source>
</evidence>
<accession>A0A9P4N907</accession>
<organism evidence="3 4">
    <name type="scientific">Lojkania enalia</name>
    <dbReference type="NCBI Taxonomy" id="147567"/>
    <lineage>
        <taxon>Eukaryota</taxon>
        <taxon>Fungi</taxon>
        <taxon>Dikarya</taxon>
        <taxon>Ascomycota</taxon>
        <taxon>Pezizomycotina</taxon>
        <taxon>Dothideomycetes</taxon>
        <taxon>Pleosporomycetidae</taxon>
        <taxon>Pleosporales</taxon>
        <taxon>Pleosporales incertae sedis</taxon>
        <taxon>Lojkania</taxon>
    </lineage>
</organism>
<feature type="domain" description="Fatty acid desaturase" evidence="2">
    <location>
        <begin position="78"/>
        <end position="353"/>
    </location>
</feature>
<dbReference type="GO" id="GO:0016491">
    <property type="term" value="F:oxidoreductase activity"/>
    <property type="evidence" value="ECO:0007669"/>
    <property type="project" value="InterPro"/>
</dbReference>
<keyword evidence="1" id="KW-0472">Membrane</keyword>
<dbReference type="InterPro" id="IPR005804">
    <property type="entry name" value="FA_desaturase_dom"/>
</dbReference>